<dbReference type="Proteomes" id="UP000052167">
    <property type="component" value="Unassembled WGS sequence"/>
</dbReference>
<reference evidence="3 4" key="1">
    <citation type="submission" date="2014-06" db="EMBL/GenBank/DDBJ databases">
        <title>Rhizobium pelagicum/R2-400B4.</title>
        <authorList>
            <person name="Kimes N.E."/>
            <person name="Lopez-Perez M."/>
        </authorList>
    </citation>
    <scope>NUCLEOTIDE SEQUENCE [LARGE SCALE GENOMIC DNA]</scope>
    <source>
        <strain evidence="3 4">R2-400B4</strain>
    </source>
</reference>
<evidence type="ECO:0000256" key="2">
    <source>
        <dbReference type="ARBA" id="ARBA00022679"/>
    </source>
</evidence>
<gene>
    <name evidence="3" type="ORF">GV68_06360</name>
</gene>
<evidence type="ECO:0000313" key="4">
    <source>
        <dbReference type="Proteomes" id="UP000052167"/>
    </source>
</evidence>
<dbReference type="EMBL" id="JOKJ01000015">
    <property type="protein sequence ID" value="KEQ06669.1"/>
    <property type="molecule type" value="Genomic_DNA"/>
</dbReference>
<dbReference type="PANTHER" id="PTHR34136:SF1">
    <property type="entry name" value="UDP-N-ACETYL-D-MANNOSAMINURONIC ACID TRANSFERASE"/>
    <property type="match status" value="1"/>
</dbReference>
<keyword evidence="4" id="KW-1185">Reference proteome</keyword>
<dbReference type="AlphaFoldDB" id="A0A922NXW6"/>
<proteinExistence type="predicted"/>
<dbReference type="NCBIfam" id="TIGR00696">
    <property type="entry name" value="wecG_tagA_cpsF"/>
    <property type="match status" value="1"/>
</dbReference>
<accession>A0A922NXW6</accession>
<dbReference type="InterPro" id="IPR004629">
    <property type="entry name" value="WecG_TagA_CpsF"/>
</dbReference>
<sequence length="285" mass="31912">MEALRKAGRQSTPVAPGMEEKVMVAIEMPISAASVAVKPRRMFLGAPFDLKSQSTVLAMLRDSAPVASFRYIVTPNVDYVVRLKSDEVLQQCVRDAWLSVCDSRPICALARLLSFKLPLVTGSDLTQALFRQVIGKGDRICMIAPNHDVVARLRASYPDVDFRALVPPMGVLDDTQAMQDCVDFVVQAQARFVFLAIGSPQSDILAHRLLRHPHARGIGLCVGASLEFLVGTKRRAPRWMRSLGLEWLHRMLSDPRRLWRRYCYGVVPLLALFSREIAQRAHHAR</sequence>
<comment type="caution">
    <text evidence="3">The sequence shown here is derived from an EMBL/GenBank/DDBJ whole genome shotgun (WGS) entry which is preliminary data.</text>
</comment>
<dbReference type="CDD" id="cd06533">
    <property type="entry name" value="Glyco_transf_WecG_TagA"/>
    <property type="match status" value="1"/>
</dbReference>
<evidence type="ECO:0000256" key="1">
    <source>
        <dbReference type="ARBA" id="ARBA00022676"/>
    </source>
</evidence>
<organism evidence="3 4">
    <name type="scientific">Pseudorhizobium pelagicum</name>
    <dbReference type="NCBI Taxonomy" id="1509405"/>
    <lineage>
        <taxon>Bacteria</taxon>
        <taxon>Pseudomonadati</taxon>
        <taxon>Pseudomonadota</taxon>
        <taxon>Alphaproteobacteria</taxon>
        <taxon>Hyphomicrobiales</taxon>
        <taxon>Rhizobiaceae</taxon>
        <taxon>Rhizobium/Agrobacterium group</taxon>
        <taxon>Pseudorhizobium</taxon>
    </lineage>
</organism>
<dbReference type="Pfam" id="PF03808">
    <property type="entry name" value="Glyco_tran_WecG"/>
    <property type="match status" value="1"/>
</dbReference>
<dbReference type="GO" id="GO:0016758">
    <property type="term" value="F:hexosyltransferase activity"/>
    <property type="evidence" value="ECO:0007669"/>
    <property type="project" value="TreeGrafter"/>
</dbReference>
<name>A0A922NXW6_9HYPH</name>
<evidence type="ECO:0000313" key="3">
    <source>
        <dbReference type="EMBL" id="KEQ06669.1"/>
    </source>
</evidence>
<keyword evidence="1" id="KW-0328">Glycosyltransferase</keyword>
<protein>
    <submittedName>
        <fullName evidence="3">Glycosyl transferase</fullName>
    </submittedName>
</protein>
<dbReference type="PANTHER" id="PTHR34136">
    <property type="match status" value="1"/>
</dbReference>
<dbReference type="RefSeq" id="WP_037167617.1">
    <property type="nucleotide sequence ID" value="NZ_JOKI01000018.1"/>
</dbReference>
<keyword evidence="2 3" id="KW-0808">Transferase</keyword>